<dbReference type="Gene3D" id="3.30.200.20">
    <property type="entry name" value="Phosphorylase Kinase, domain 1"/>
    <property type="match status" value="1"/>
</dbReference>
<keyword evidence="4" id="KW-0808">Transferase</keyword>
<keyword evidence="2" id="KW-0067">ATP-binding</keyword>
<evidence type="ECO:0000313" key="4">
    <source>
        <dbReference type="EMBL" id="NKZ38016.1"/>
    </source>
</evidence>
<dbReference type="AlphaFoldDB" id="A0A846ZJ33"/>
<evidence type="ECO:0000259" key="3">
    <source>
        <dbReference type="Pfam" id="PF01636"/>
    </source>
</evidence>
<dbReference type="InterPro" id="IPR011009">
    <property type="entry name" value="Kinase-like_dom_sf"/>
</dbReference>
<dbReference type="Gene3D" id="3.90.1200.10">
    <property type="match status" value="1"/>
</dbReference>
<dbReference type="EMBL" id="JAAZQD010000001">
    <property type="protein sequence ID" value="NKZ38016.1"/>
    <property type="molecule type" value="Genomic_DNA"/>
</dbReference>
<organism evidence="4 5">
    <name type="scientific">Oleiagrimonas citrea</name>
    <dbReference type="NCBI Taxonomy" id="1665687"/>
    <lineage>
        <taxon>Bacteria</taxon>
        <taxon>Pseudomonadati</taxon>
        <taxon>Pseudomonadota</taxon>
        <taxon>Gammaproteobacteria</taxon>
        <taxon>Lysobacterales</taxon>
        <taxon>Rhodanobacteraceae</taxon>
        <taxon>Oleiagrimonas</taxon>
    </lineage>
</organism>
<name>A0A846ZJ33_9GAMM</name>
<dbReference type="Pfam" id="PF01636">
    <property type="entry name" value="APH"/>
    <property type="match status" value="1"/>
</dbReference>
<evidence type="ECO:0000313" key="5">
    <source>
        <dbReference type="Proteomes" id="UP000541636"/>
    </source>
</evidence>
<keyword evidence="5" id="KW-1185">Reference proteome</keyword>
<comment type="caution">
    <text evidence="4">The sequence shown here is derived from an EMBL/GenBank/DDBJ whole genome shotgun (WGS) entry which is preliminary data.</text>
</comment>
<dbReference type="PANTHER" id="PTHR33540">
    <property type="entry name" value="TRNA THREONYLCARBAMOYLADENOSINE BIOSYNTHESIS PROTEIN TSAE"/>
    <property type="match status" value="1"/>
</dbReference>
<evidence type="ECO:0000256" key="1">
    <source>
        <dbReference type="ARBA" id="ARBA00022741"/>
    </source>
</evidence>
<dbReference type="InterPro" id="IPR002575">
    <property type="entry name" value="Aminoglycoside_PTrfase"/>
</dbReference>
<evidence type="ECO:0000256" key="2">
    <source>
        <dbReference type="ARBA" id="ARBA00022840"/>
    </source>
</evidence>
<proteinExistence type="predicted"/>
<sequence>MPALPDTERCRQCARWTRRALDDDDATLEVASADASFRSYYRVHSGGRSLIVMDAPPGQEDIAPWLDIGRRLRAAGLHTPEVLADDAGQGFVLMSDLGNTHYLDVLADDNVDALYGEAMETLLRMQTGVDPQGLPPYDEPFLVREMELMPTWFLERHLSLTPDCGQWDVLELAFRHLVVSALAQPRVFVHRDFHSRNLLVTPDRSPGIIDFQGALVGPLTYDLASLLRDCYIVWDREHVEAWTEQCRLQWRQAGHLDADVDAARFRRWFDLIGLQRHIKVLGIFCRLHYRDGKDGYLHDLPRVLDYVLDVAGRYPELHDFCELLRRAVGDRDVAQARVRAAT</sequence>
<feature type="domain" description="Aminoglycoside phosphotransferase" evidence="3">
    <location>
        <begin position="28"/>
        <end position="240"/>
    </location>
</feature>
<dbReference type="GO" id="GO:0016740">
    <property type="term" value="F:transferase activity"/>
    <property type="evidence" value="ECO:0007669"/>
    <property type="project" value="UniProtKB-KW"/>
</dbReference>
<dbReference type="GO" id="GO:0005524">
    <property type="term" value="F:ATP binding"/>
    <property type="evidence" value="ECO:0007669"/>
    <property type="project" value="UniProtKB-KW"/>
</dbReference>
<protein>
    <submittedName>
        <fullName evidence="4">Phosphotransferase</fullName>
    </submittedName>
</protein>
<keyword evidence="1" id="KW-0547">Nucleotide-binding</keyword>
<reference evidence="4 5" key="1">
    <citation type="journal article" date="2017" name="Int. J. Syst. Evol. Microbiol.">
        <title>Oleiagrimonas citrea sp. nov., a marine bacterium isolated from tidal flat sediment and emended description of the genus Oleiagrimonas Fang et al. 2015 and Oleiagrimonas soli.</title>
        <authorList>
            <person name="Yang S.H."/>
            <person name="Seo H.S."/>
            <person name="Seong C.N."/>
            <person name="Kwon K.K."/>
        </authorList>
    </citation>
    <scope>NUCLEOTIDE SEQUENCE [LARGE SCALE GENOMIC DNA]</scope>
    <source>
        <strain evidence="4 5">MEBiC09124</strain>
    </source>
</reference>
<dbReference type="RefSeq" id="WP_168608435.1">
    <property type="nucleotide sequence ID" value="NZ_JAAZQD010000001.1"/>
</dbReference>
<gene>
    <name evidence="4" type="ORF">HF690_03485</name>
</gene>
<dbReference type="PANTHER" id="PTHR33540:SF1">
    <property type="entry name" value="N-ACETYLMURAMATE_N-ACETYLGLUCOSAMINE KINASE"/>
    <property type="match status" value="1"/>
</dbReference>
<dbReference type="SUPFAM" id="SSF56112">
    <property type="entry name" value="Protein kinase-like (PK-like)"/>
    <property type="match status" value="1"/>
</dbReference>
<dbReference type="Proteomes" id="UP000541636">
    <property type="component" value="Unassembled WGS sequence"/>
</dbReference>
<accession>A0A846ZJ33</accession>